<dbReference type="Pfam" id="PF13439">
    <property type="entry name" value="Glyco_transf_4"/>
    <property type="match status" value="1"/>
</dbReference>
<evidence type="ECO:0000313" key="3">
    <source>
        <dbReference type="EMBL" id="CEN33224.1"/>
    </source>
</evidence>
<feature type="domain" description="Glycosyltransferase subfamily 4-like N-terminal" evidence="2">
    <location>
        <begin position="119"/>
        <end position="237"/>
    </location>
</feature>
<organism evidence="3 4">
    <name type="scientific">Capnocytophaga canimorsus</name>
    <dbReference type="NCBI Taxonomy" id="28188"/>
    <lineage>
        <taxon>Bacteria</taxon>
        <taxon>Pseudomonadati</taxon>
        <taxon>Bacteroidota</taxon>
        <taxon>Flavobacteriia</taxon>
        <taxon>Flavobacteriales</taxon>
        <taxon>Flavobacteriaceae</taxon>
        <taxon>Capnocytophaga</taxon>
    </lineage>
</organism>
<name>A0A0B7H3Z3_9FLAO</name>
<protein>
    <submittedName>
        <fullName evidence="3">Glycosyl transferase group 1</fullName>
    </submittedName>
</protein>
<dbReference type="GO" id="GO:0009103">
    <property type="term" value="P:lipopolysaccharide biosynthetic process"/>
    <property type="evidence" value="ECO:0007669"/>
    <property type="project" value="TreeGrafter"/>
</dbReference>
<accession>A0A0B7H3Z3</accession>
<sequence>MKSKQKVLIITYYWSPAGGPGVQRWLKFVKYLRDFGIEPIVFIPEKANYPLIDQEIGQDIPKDIEIIRYPIWEPYRLAALFSKKKTEKISSGIIPRKKVGFLDKTMLWIRGNLFIPDARKFWVKPSVNYLTQYIKNNDIQTIITTSPPHSVQLIGYYLKKQIPNIQWISDFRDPWTSIGYHKDLRLTSWAAKRHKQWEKQVLNMADQIVVTSFKTQEEFKRLTNRPITVITNGYDVQNQPKAKVSDRFLNFTYWAHLLSDRNPKLLWKVLSDLIQENTDFARHFQFCLAGKISDDVIADIKKYHLSNYLINLGYISHNDSIELQQKSQILLLLEIDSEETQGIIPGKLFEYMAAQRPIFAVGPEHWDAAKIIQQTNTGIFIAYQDEFKMKNTLLQWFSQYQNQGLKTYPIGLAPYSRKQLTEKLAEIIKEK</sequence>
<evidence type="ECO:0000313" key="4">
    <source>
        <dbReference type="Proteomes" id="UP000044026"/>
    </source>
</evidence>
<dbReference type="EMBL" id="CDOE01000031">
    <property type="protein sequence ID" value="CEN33224.1"/>
    <property type="molecule type" value="Genomic_DNA"/>
</dbReference>
<reference evidence="3 4" key="1">
    <citation type="submission" date="2015-01" db="EMBL/GenBank/DDBJ databases">
        <authorList>
            <person name="Xiang T."/>
            <person name="Song Y."/>
            <person name="Huang L."/>
            <person name="Wang B."/>
            <person name="Wu P."/>
        </authorList>
    </citation>
    <scope>NUCLEOTIDE SEQUENCE [LARGE SCALE GENOMIC DNA]</scope>
    <source>
        <strain evidence="3 4">Cc12</strain>
    </source>
</reference>
<dbReference type="GO" id="GO:0016757">
    <property type="term" value="F:glycosyltransferase activity"/>
    <property type="evidence" value="ECO:0007669"/>
    <property type="project" value="TreeGrafter"/>
</dbReference>
<dbReference type="PANTHER" id="PTHR46401">
    <property type="entry name" value="GLYCOSYLTRANSFERASE WBBK-RELATED"/>
    <property type="match status" value="1"/>
</dbReference>
<gene>
    <name evidence="3" type="ORF">CCAN12_370022</name>
</gene>
<dbReference type="InterPro" id="IPR028098">
    <property type="entry name" value="Glyco_trans_4-like_N"/>
</dbReference>
<evidence type="ECO:0000259" key="2">
    <source>
        <dbReference type="Pfam" id="PF13439"/>
    </source>
</evidence>
<dbReference type="Gene3D" id="3.40.50.2000">
    <property type="entry name" value="Glycogen Phosphorylase B"/>
    <property type="match status" value="2"/>
</dbReference>
<dbReference type="PANTHER" id="PTHR46401:SF2">
    <property type="entry name" value="GLYCOSYLTRANSFERASE WBBK-RELATED"/>
    <property type="match status" value="1"/>
</dbReference>
<dbReference type="Proteomes" id="UP000044026">
    <property type="component" value="Unassembled WGS sequence"/>
</dbReference>
<evidence type="ECO:0000256" key="1">
    <source>
        <dbReference type="ARBA" id="ARBA00022679"/>
    </source>
</evidence>
<keyword evidence="1 3" id="KW-0808">Transferase</keyword>
<proteinExistence type="predicted"/>
<dbReference type="SUPFAM" id="SSF53756">
    <property type="entry name" value="UDP-Glycosyltransferase/glycogen phosphorylase"/>
    <property type="match status" value="1"/>
</dbReference>
<dbReference type="AlphaFoldDB" id="A0A0B7H3Z3"/>